<dbReference type="FunFam" id="3.30.40.10:FF:000101">
    <property type="entry name" value="Integrator complex subunit 12"/>
    <property type="match status" value="1"/>
</dbReference>
<organism evidence="11">
    <name type="scientific">Hirondellea gigas</name>
    <dbReference type="NCBI Taxonomy" id="1518452"/>
    <lineage>
        <taxon>Eukaryota</taxon>
        <taxon>Metazoa</taxon>
        <taxon>Ecdysozoa</taxon>
        <taxon>Arthropoda</taxon>
        <taxon>Crustacea</taxon>
        <taxon>Multicrustacea</taxon>
        <taxon>Malacostraca</taxon>
        <taxon>Eumalacostraca</taxon>
        <taxon>Peracarida</taxon>
        <taxon>Amphipoda</taxon>
        <taxon>Amphilochidea</taxon>
        <taxon>Lysianassida</taxon>
        <taxon>Lysianassidira</taxon>
        <taxon>Lysianassoidea</taxon>
        <taxon>Lysianassidae</taxon>
        <taxon>Hirondellea</taxon>
    </lineage>
</organism>
<feature type="compositionally biased region" description="Polar residues" evidence="9">
    <location>
        <begin position="62"/>
        <end position="71"/>
    </location>
</feature>
<feature type="compositionally biased region" description="Low complexity" evidence="9">
    <location>
        <begin position="102"/>
        <end position="123"/>
    </location>
</feature>
<evidence type="ECO:0000256" key="6">
    <source>
        <dbReference type="ARBA" id="ARBA00022833"/>
    </source>
</evidence>
<feature type="compositionally biased region" description="Polar residues" evidence="9">
    <location>
        <begin position="335"/>
        <end position="345"/>
    </location>
</feature>
<protein>
    <recommendedName>
        <fullName evidence="3">Integrator complex subunit 12</fullName>
    </recommendedName>
</protein>
<evidence type="ECO:0000256" key="9">
    <source>
        <dbReference type="SAM" id="MobiDB-lite"/>
    </source>
</evidence>
<evidence type="ECO:0000256" key="8">
    <source>
        <dbReference type="PROSITE-ProRule" id="PRU00146"/>
    </source>
</evidence>
<feature type="compositionally biased region" description="Polar residues" evidence="9">
    <location>
        <begin position="277"/>
        <end position="289"/>
    </location>
</feature>
<feature type="compositionally biased region" description="Low complexity" evidence="9">
    <location>
        <begin position="209"/>
        <end position="276"/>
    </location>
</feature>
<dbReference type="PROSITE" id="PS01359">
    <property type="entry name" value="ZF_PHD_1"/>
    <property type="match status" value="1"/>
</dbReference>
<feature type="region of interest" description="Disordered" evidence="9">
    <location>
        <begin position="43"/>
        <end position="135"/>
    </location>
</feature>
<dbReference type="InterPro" id="IPR019786">
    <property type="entry name" value="Zinc_finger_PHD-type_CS"/>
</dbReference>
<evidence type="ECO:0000259" key="10">
    <source>
        <dbReference type="PROSITE" id="PS50016"/>
    </source>
</evidence>
<keyword evidence="6" id="KW-0862">Zinc</keyword>
<evidence type="ECO:0000256" key="3">
    <source>
        <dbReference type="ARBA" id="ARBA00016814"/>
    </source>
</evidence>
<dbReference type="GO" id="GO:0032039">
    <property type="term" value="C:integrator complex"/>
    <property type="evidence" value="ECO:0007669"/>
    <property type="project" value="UniProtKB-ARBA"/>
</dbReference>
<dbReference type="Gene3D" id="3.30.40.10">
    <property type="entry name" value="Zinc/RING finger domain, C3HC4 (zinc finger)"/>
    <property type="match status" value="1"/>
</dbReference>
<dbReference type="SMART" id="SM00249">
    <property type="entry name" value="PHD"/>
    <property type="match status" value="1"/>
</dbReference>
<name>A0A2P2IAX0_9CRUS</name>
<dbReference type="AlphaFoldDB" id="A0A2P2IAX0"/>
<evidence type="ECO:0000256" key="2">
    <source>
        <dbReference type="ARBA" id="ARBA00006009"/>
    </source>
</evidence>
<dbReference type="InterPro" id="IPR039054">
    <property type="entry name" value="Int12_PHD"/>
</dbReference>
<dbReference type="GO" id="GO:0034472">
    <property type="term" value="P:snRNA 3'-end processing"/>
    <property type="evidence" value="ECO:0007669"/>
    <property type="project" value="TreeGrafter"/>
</dbReference>
<dbReference type="Pfam" id="PF00628">
    <property type="entry name" value="PHD"/>
    <property type="match status" value="1"/>
</dbReference>
<dbReference type="GO" id="GO:0160240">
    <property type="term" value="P:RNA polymerase II transcription initiation surveillance"/>
    <property type="evidence" value="ECO:0007669"/>
    <property type="project" value="UniProtKB-ARBA"/>
</dbReference>
<evidence type="ECO:0000256" key="4">
    <source>
        <dbReference type="ARBA" id="ARBA00022723"/>
    </source>
</evidence>
<accession>A0A2P2IAX0</accession>
<evidence type="ECO:0000313" key="12">
    <source>
        <dbReference type="EMBL" id="LAC25413.1"/>
    </source>
</evidence>
<comment type="subcellular location">
    <subcellularLocation>
        <location evidence="1">Nucleus</location>
    </subcellularLocation>
</comment>
<evidence type="ECO:0000313" key="11">
    <source>
        <dbReference type="EMBL" id="LAB71162.1"/>
    </source>
</evidence>
<dbReference type="InterPro" id="IPR013083">
    <property type="entry name" value="Znf_RING/FYVE/PHD"/>
</dbReference>
<feature type="compositionally biased region" description="Basic and acidic residues" evidence="9">
    <location>
        <begin position="74"/>
        <end position="84"/>
    </location>
</feature>
<dbReference type="EMBL" id="IACT01006279">
    <property type="protein sequence ID" value="LAC25413.1"/>
    <property type="molecule type" value="mRNA"/>
</dbReference>
<evidence type="ECO:0000256" key="1">
    <source>
        <dbReference type="ARBA" id="ARBA00004123"/>
    </source>
</evidence>
<sequence>MMAHIEMDPLLRRGIRLMLSKSPDALEQLKALAEEALIAKQRSTSGKLDLRRESPVARSRHTSPSPNTLVVSSKDLKREHHMQDDSSLSIHPSKRSRQADNTTHSHTPSPTPSSKSDGSSSRGGTRRSDESEQEADINDIAMEIASEISCIVCKRISFFSLNQLVECQECHSIYHQECHKPPVSKADITDPRRVWYCAKCIRNMRKQTSSGSSSVSGSSGGVSSSTRSSNSNLKSSSSSSSSRHAQQSPSKSSSSHNPSPSKSSSIGSGSSSVRSSPFTNLASVTTRANIGSDRSGGGSSSVNSSSCRDNKSNSSSSNSGSASGRSGDSKGSGNVPTTAPSNSLLSAERRMQMMKKKAAAKMAERRKM</sequence>
<dbReference type="InterPro" id="IPR011011">
    <property type="entry name" value="Znf_FYVE_PHD"/>
</dbReference>
<dbReference type="PANTHER" id="PTHR13415:SF2">
    <property type="entry name" value="INTEGRATOR COMPLEX SUBUNIT 12"/>
    <property type="match status" value="1"/>
</dbReference>
<comment type="similarity">
    <text evidence="2">Belongs to the Integrator subunit 12 family.</text>
</comment>
<keyword evidence="5 8" id="KW-0863">Zinc-finger</keyword>
<proteinExistence type="evidence at transcript level"/>
<dbReference type="InterPro" id="IPR001965">
    <property type="entry name" value="Znf_PHD"/>
</dbReference>
<keyword evidence="7" id="KW-0539">Nucleus</keyword>
<dbReference type="SUPFAM" id="SSF57903">
    <property type="entry name" value="FYVE/PHD zinc finger"/>
    <property type="match status" value="1"/>
</dbReference>
<dbReference type="PROSITE" id="PS50016">
    <property type="entry name" value="ZF_PHD_2"/>
    <property type="match status" value="1"/>
</dbReference>
<feature type="compositionally biased region" description="Basic residues" evidence="9">
    <location>
        <begin position="352"/>
        <end position="361"/>
    </location>
</feature>
<evidence type="ECO:0000256" key="7">
    <source>
        <dbReference type="ARBA" id="ARBA00023242"/>
    </source>
</evidence>
<reference evidence="11" key="2">
    <citation type="journal article" date="2018" name="Biosci. Biotechnol. Biochem.">
        <title>Polysaccharide hydrolase of the hadal zone amphipods Hirondellea gigas.</title>
        <authorList>
            <person name="Kobayashi H."/>
            <person name="Nagahama T."/>
            <person name="Arai W."/>
            <person name="Sasagawa Y."/>
            <person name="Umeda M."/>
            <person name="Hayashi T."/>
            <person name="Nikaido I."/>
            <person name="Watanabe H."/>
            <person name="Oguri K."/>
            <person name="Kitazato H."/>
            <person name="Fujioka K."/>
            <person name="Kido Y."/>
            <person name="Takami H."/>
        </authorList>
    </citation>
    <scope>NUCLEOTIDE SEQUENCE</scope>
    <source>
        <tissue evidence="11">Whole body</tissue>
    </source>
</reference>
<feature type="region of interest" description="Disordered" evidence="9">
    <location>
        <begin position="208"/>
        <end position="368"/>
    </location>
</feature>
<keyword evidence="4" id="KW-0479">Metal-binding</keyword>
<reference evidence="12" key="1">
    <citation type="submission" date="2017-11" db="EMBL/GenBank/DDBJ databases">
        <title>The sensing device of the deep-sea amphipod.</title>
        <authorList>
            <person name="Kobayashi H."/>
            <person name="Nagahama T."/>
            <person name="Arai W."/>
            <person name="Sasagawa Y."/>
            <person name="Umeda M."/>
            <person name="Hayashi T."/>
            <person name="Nikaido I."/>
            <person name="Watanabe H."/>
            <person name="Oguri K."/>
            <person name="Kitazato H."/>
            <person name="Fujioka K."/>
            <person name="Kido Y."/>
            <person name="Takami H."/>
        </authorList>
    </citation>
    <scope>NUCLEOTIDE SEQUENCE</scope>
    <source>
        <tissue evidence="12">Whole body</tissue>
    </source>
</reference>
<dbReference type="InterPro" id="IPR019787">
    <property type="entry name" value="Znf_PHD-finger"/>
</dbReference>
<dbReference type="GO" id="GO:0160232">
    <property type="term" value="C:INTAC complex"/>
    <property type="evidence" value="ECO:0007669"/>
    <property type="project" value="UniProtKB-ARBA"/>
</dbReference>
<dbReference type="EMBL" id="IACF01005579">
    <property type="protein sequence ID" value="LAB71162.1"/>
    <property type="molecule type" value="mRNA"/>
</dbReference>
<feature type="compositionally biased region" description="Low complexity" evidence="9">
    <location>
        <begin position="300"/>
        <end position="334"/>
    </location>
</feature>
<dbReference type="GO" id="GO:0008270">
    <property type="term" value="F:zinc ion binding"/>
    <property type="evidence" value="ECO:0007669"/>
    <property type="project" value="UniProtKB-KW"/>
</dbReference>
<dbReference type="InterPro" id="IPR051776">
    <property type="entry name" value="Integrator_subunit_12"/>
</dbReference>
<evidence type="ECO:0000256" key="5">
    <source>
        <dbReference type="ARBA" id="ARBA00022771"/>
    </source>
</evidence>
<feature type="domain" description="PHD-type" evidence="10">
    <location>
        <begin position="147"/>
        <end position="203"/>
    </location>
</feature>
<dbReference type="PANTHER" id="PTHR13415">
    <property type="entry name" value="NUCLEAR FACTOR-RELATED"/>
    <property type="match status" value="1"/>
</dbReference>
<dbReference type="CDD" id="cd15501">
    <property type="entry name" value="PHD_Int12"/>
    <property type="match status" value="1"/>
</dbReference>